<accession>A0ABW5A161</accession>
<feature type="binding site" evidence="8">
    <location>
        <position position="183"/>
    </location>
    <ligand>
        <name>NAD(+)</name>
        <dbReference type="ChEBI" id="CHEBI:57540"/>
    </ligand>
</feature>
<feature type="binding site" evidence="8">
    <location>
        <position position="251"/>
    </location>
    <ligand>
        <name>substrate</name>
    </ligand>
</feature>
<evidence type="ECO:0000256" key="2">
    <source>
        <dbReference type="ARBA" id="ARBA00010178"/>
    </source>
</evidence>
<dbReference type="EMBL" id="JBHUIO010000011">
    <property type="protein sequence ID" value="MFD2171967.1"/>
    <property type="molecule type" value="Genomic_DNA"/>
</dbReference>
<evidence type="ECO:0000256" key="7">
    <source>
        <dbReference type="ARBA" id="ARBA00049489"/>
    </source>
</evidence>
<dbReference type="Gene3D" id="3.40.50.1980">
    <property type="entry name" value="Nitrogenase molybdenum iron protein domain"/>
    <property type="match status" value="2"/>
</dbReference>
<feature type="active site" description="Proton acceptor" evidence="8">
    <location>
        <position position="320"/>
    </location>
</feature>
<proteinExistence type="inferred from homology"/>
<feature type="binding site" evidence="8">
    <location>
        <position position="320"/>
    </location>
    <ligand>
        <name>substrate</name>
    </ligand>
</feature>
<evidence type="ECO:0000256" key="5">
    <source>
        <dbReference type="ARBA" id="ARBA00022833"/>
    </source>
</evidence>
<evidence type="ECO:0000256" key="9">
    <source>
        <dbReference type="PIRNR" id="PIRNR000099"/>
    </source>
</evidence>
<evidence type="ECO:0000256" key="3">
    <source>
        <dbReference type="ARBA" id="ARBA00012965"/>
    </source>
</evidence>
<keyword evidence="8" id="KW-0028">Amino-acid biosynthesis</keyword>
<keyword evidence="8" id="KW-0368">Histidine biosynthesis</keyword>
<evidence type="ECO:0000256" key="1">
    <source>
        <dbReference type="ARBA" id="ARBA00003850"/>
    </source>
</evidence>
<comment type="pathway">
    <text evidence="8">Amino-acid biosynthesis; L-histidine biosynthesis; L-histidine from 5-phospho-alpha-D-ribose 1-diphosphate: step 9/9.</text>
</comment>
<keyword evidence="5 8" id="KW-0862">Zinc</keyword>
<dbReference type="RefSeq" id="WP_386049223.1">
    <property type="nucleotide sequence ID" value="NZ_JBHUIO010000011.1"/>
</dbReference>
<keyword evidence="12" id="KW-1185">Reference proteome</keyword>
<evidence type="ECO:0000256" key="8">
    <source>
        <dbReference type="HAMAP-Rule" id="MF_01024"/>
    </source>
</evidence>
<dbReference type="GO" id="GO:0004399">
    <property type="term" value="F:histidinol dehydrogenase activity"/>
    <property type="evidence" value="ECO:0007669"/>
    <property type="project" value="UniProtKB-EC"/>
</dbReference>
<dbReference type="PANTHER" id="PTHR21256:SF2">
    <property type="entry name" value="HISTIDINE BIOSYNTHESIS TRIFUNCTIONAL PROTEIN"/>
    <property type="match status" value="1"/>
</dbReference>
<feature type="binding site" evidence="8">
    <location>
        <position position="254"/>
    </location>
    <ligand>
        <name>Zn(2+)</name>
        <dbReference type="ChEBI" id="CHEBI:29105"/>
    </ligand>
</feature>
<feature type="binding site" evidence="8">
    <location>
        <position position="353"/>
    </location>
    <ligand>
        <name>substrate</name>
    </ligand>
</feature>
<feature type="binding site" evidence="8">
    <location>
        <position position="229"/>
    </location>
    <ligand>
        <name>substrate</name>
    </ligand>
</feature>
<sequence length="430" mass="46459">MIEVLQLADYLCKDRQEEEQAAEREAVRAILADVQAAGDRALKRCTLQYDGVALDDLRIPDHAYERAYRQVTAEFLTALRQAHDNIRRFHQAQTRTSLLLPDREGNLLGQIVRPLRRVGIYVPGGRAAYPSSVLMNAVPAQVAGVREIVLVTPPDRAGEVDPHVLVTIRELGIAEAYRVGGAQAIGALAYGTETIRPVDKITGPGNLYVALAKQEVFGKVAIDMIAGPSEVMIVADDSADPDYVAADMLAQAEHDPRAAAICVTPSPALADRVARALAVQIERLPRKEIAAESLAARGAIVLTDDLEQAFALVDRMAPEHLELLVEDALSWAGRVENAGAIFVGPYSPEPVGDYFAGPNHTLPTAGTARFSSPLSVDDFIKKSSLICYGKESLLRNGHHVIALAEAEGLTAHAQAIRVRLAKEGRERNDG</sequence>
<comment type="caution">
    <text evidence="11">The sequence shown here is derived from an EMBL/GenBank/DDBJ whole genome shotgun (WGS) entry which is preliminary data.</text>
</comment>
<dbReference type="CDD" id="cd06572">
    <property type="entry name" value="Histidinol_dh"/>
    <property type="match status" value="1"/>
</dbReference>
<keyword evidence="4 8" id="KW-0479">Metal-binding</keyword>
<feature type="binding site" evidence="8">
    <location>
        <position position="254"/>
    </location>
    <ligand>
        <name>substrate</name>
    </ligand>
</feature>
<dbReference type="Gene3D" id="1.20.5.1300">
    <property type="match status" value="1"/>
</dbReference>
<gene>
    <name evidence="8 11" type="primary">hisD</name>
    <name evidence="11" type="ORF">ACFSOY_18545</name>
</gene>
<evidence type="ECO:0000256" key="6">
    <source>
        <dbReference type="ARBA" id="ARBA00023002"/>
    </source>
</evidence>
<dbReference type="InterPro" id="IPR016161">
    <property type="entry name" value="Ald_DH/histidinol_DH"/>
</dbReference>
<feature type="binding site" evidence="8">
    <location>
        <position position="251"/>
    </location>
    <ligand>
        <name>Zn(2+)</name>
        <dbReference type="ChEBI" id="CHEBI:29105"/>
    </ligand>
</feature>
<dbReference type="EC" id="1.1.1.23" evidence="3 8"/>
<comment type="cofactor">
    <cofactor evidence="8">
        <name>Zn(2+)</name>
        <dbReference type="ChEBI" id="CHEBI:29105"/>
    </cofactor>
    <text evidence="8">Binds 1 zinc ion per subunit.</text>
</comment>
<dbReference type="NCBIfam" id="TIGR00069">
    <property type="entry name" value="hisD"/>
    <property type="match status" value="1"/>
</dbReference>
<feature type="binding site" evidence="8">
    <location>
        <position position="412"/>
    </location>
    <ligand>
        <name>substrate</name>
    </ligand>
</feature>
<reference evidence="12" key="1">
    <citation type="journal article" date="2019" name="Int. J. Syst. Evol. Microbiol.">
        <title>The Global Catalogue of Microorganisms (GCM) 10K type strain sequencing project: providing services to taxonomists for standard genome sequencing and annotation.</title>
        <authorList>
            <consortium name="The Broad Institute Genomics Platform"/>
            <consortium name="The Broad Institute Genome Sequencing Center for Infectious Disease"/>
            <person name="Wu L."/>
            <person name="Ma J."/>
        </authorList>
    </citation>
    <scope>NUCLEOTIDE SEQUENCE [LARGE SCALE GENOMIC DNA]</scope>
    <source>
        <strain evidence="12">CGMCC 1.13574</strain>
    </source>
</reference>
<dbReference type="PROSITE" id="PS00611">
    <property type="entry name" value="HISOL_DEHYDROGENASE"/>
    <property type="match status" value="1"/>
</dbReference>
<feature type="active site" description="Proton acceptor" evidence="8">
    <location>
        <position position="319"/>
    </location>
</feature>
<dbReference type="InterPro" id="IPR012131">
    <property type="entry name" value="Hstdl_DH"/>
</dbReference>
<evidence type="ECO:0000256" key="4">
    <source>
        <dbReference type="ARBA" id="ARBA00022723"/>
    </source>
</evidence>
<protein>
    <recommendedName>
        <fullName evidence="3 8">Histidinol dehydrogenase</fullName>
        <shortName evidence="8">HDH</shortName>
        <ecNumber evidence="3 8">1.1.1.23</ecNumber>
    </recommendedName>
</protein>
<evidence type="ECO:0000313" key="12">
    <source>
        <dbReference type="Proteomes" id="UP001597343"/>
    </source>
</evidence>
<comment type="function">
    <text evidence="1 8">Catalyzes the sequential NAD-dependent oxidations of L-histidinol to L-histidinaldehyde and then to L-histidine.</text>
</comment>
<name>A0ABW5A161_9BACL</name>
<keyword evidence="6 8" id="KW-0560">Oxidoreductase</keyword>
<dbReference type="PANTHER" id="PTHR21256">
    <property type="entry name" value="HISTIDINOL DEHYDROGENASE HDH"/>
    <property type="match status" value="1"/>
</dbReference>
<comment type="similarity">
    <text evidence="2 8 9 10">Belongs to the histidinol dehydrogenase family.</text>
</comment>
<dbReference type="InterPro" id="IPR022695">
    <property type="entry name" value="Histidinol_DH_monofunct"/>
</dbReference>
<feature type="binding site" evidence="8">
    <location>
        <position position="353"/>
    </location>
    <ligand>
        <name>Zn(2+)</name>
        <dbReference type="ChEBI" id="CHEBI:29105"/>
    </ligand>
</feature>
<dbReference type="SUPFAM" id="SSF53720">
    <property type="entry name" value="ALDH-like"/>
    <property type="match status" value="1"/>
</dbReference>
<dbReference type="InterPro" id="IPR001692">
    <property type="entry name" value="Histidinol_DH_CS"/>
</dbReference>
<feature type="binding site" evidence="8">
    <location>
        <position position="121"/>
    </location>
    <ligand>
        <name>NAD(+)</name>
        <dbReference type="ChEBI" id="CHEBI:57540"/>
    </ligand>
</feature>
<feature type="binding site" evidence="8">
    <location>
        <position position="206"/>
    </location>
    <ligand>
        <name>NAD(+)</name>
        <dbReference type="ChEBI" id="CHEBI:57540"/>
    </ligand>
</feature>
<comment type="catalytic activity">
    <reaction evidence="7 8">
        <text>L-histidinol + 2 NAD(+) + H2O = L-histidine + 2 NADH + 3 H(+)</text>
        <dbReference type="Rhea" id="RHEA:20641"/>
        <dbReference type="ChEBI" id="CHEBI:15377"/>
        <dbReference type="ChEBI" id="CHEBI:15378"/>
        <dbReference type="ChEBI" id="CHEBI:57540"/>
        <dbReference type="ChEBI" id="CHEBI:57595"/>
        <dbReference type="ChEBI" id="CHEBI:57699"/>
        <dbReference type="ChEBI" id="CHEBI:57945"/>
        <dbReference type="EC" id="1.1.1.23"/>
    </reaction>
</comment>
<dbReference type="PRINTS" id="PR00083">
    <property type="entry name" value="HOLDHDRGNASE"/>
</dbReference>
<feature type="binding site" evidence="8">
    <location>
        <position position="412"/>
    </location>
    <ligand>
        <name>Zn(2+)</name>
        <dbReference type="ChEBI" id="CHEBI:29105"/>
    </ligand>
</feature>
<dbReference type="HAMAP" id="MF_01024">
    <property type="entry name" value="HisD"/>
    <property type="match status" value="1"/>
</dbReference>
<dbReference type="Proteomes" id="UP001597343">
    <property type="component" value="Unassembled WGS sequence"/>
</dbReference>
<dbReference type="PIRSF" id="PIRSF000099">
    <property type="entry name" value="Histidinol_dh"/>
    <property type="match status" value="1"/>
</dbReference>
<keyword evidence="8" id="KW-0520">NAD</keyword>
<evidence type="ECO:0000256" key="10">
    <source>
        <dbReference type="RuleBase" id="RU004175"/>
    </source>
</evidence>
<organism evidence="11 12">
    <name type="scientific">Tumebacillus lipolyticus</name>
    <dbReference type="NCBI Taxonomy" id="1280370"/>
    <lineage>
        <taxon>Bacteria</taxon>
        <taxon>Bacillati</taxon>
        <taxon>Bacillota</taxon>
        <taxon>Bacilli</taxon>
        <taxon>Bacillales</taxon>
        <taxon>Alicyclobacillaceae</taxon>
        <taxon>Tumebacillus</taxon>
    </lineage>
</organism>
<feature type="binding site" evidence="8">
    <location>
        <position position="407"/>
    </location>
    <ligand>
        <name>substrate</name>
    </ligand>
</feature>
<evidence type="ECO:0000313" key="11">
    <source>
        <dbReference type="EMBL" id="MFD2171967.1"/>
    </source>
</evidence>
<dbReference type="Pfam" id="PF00815">
    <property type="entry name" value="Histidinol_dh"/>
    <property type="match status" value="1"/>
</dbReference>